<dbReference type="PANTHER" id="PTHR42736">
    <property type="entry name" value="PROTEIN-GLUTAMINE GAMMA-GLUTAMYLTRANSFERASE"/>
    <property type="match status" value="1"/>
</dbReference>
<feature type="transmembrane region" description="Helical" evidence="1">
    <location>
        <begin position="112"/>
        <end position="130"/>
    </location>
</feature>
<dbReference type="SMART" id="SM00460">
    <property type="entry name" value="TGc"/>
    <property type="match status" value="1"/>
</dbReference>
<dbReference type="AlphaFoldDB" id="A0A1E7WIC7"/>
<feature type="transmembrane region" description="Helical" evidence="1">
    <location>
        <begin position="136"/>
        <end position="157"/>
    </location>
</feature>
<dbReference type="RefSeq" id="WP_070249398.1">
    <property type="nucleotide sequence ID" value="NZ_LROM01000092.1"/>
</dbReference>
<sequence>MKSPLLERLQRLPREKSDTLLLLVAALMVLAPHFGHLPPWTSVAVCAILLWRAVLTWRGRRMPSFRVLLPVSVASMAGVYASFGTLLGRDPGVAMLTLLLAFKLLEMRARRDLFVVVFLAFFVLLTNFFYSQSMPTALFMVATLIVLLTALQTFQYTGMVPPLGARLRTSARLFALAAPLAVMIFIVFPRIHGPLWGMPGDAASGRTGLSDSMAPGTLSSLAQSDEVAFRVRFPGAQTPPQQQLYWRSIVLGDYDGSTWTRVPRRRGPQRQEIAIALRGAPVRQEVTMEPSGQRWLAVLELGGPQVEMAGYGVRDSDEMEYFTTTPVDRRARYSATSYPDYALQANAQPESLARWLELPAGFNPRTLALARQLRQAAPHADGAALSQQVLDIFRREAFSYTLQPPLGGRNLVDDFLFASRAGFCEHYASAYVVLMRAMGVPARVVTGYQGGERNPVDGYLAVRQSDAHAWAEIWLPGRGWRRVDPTAAVAPERVSRNLARALPAPAGFAPLFALQNDPDSWLAGFRFRYAALNNAWNQYILDYNPERQRSFLAQLSTSLATWRAALAAIMIAVLVALWRWRRQRRAVDPLEAVYEAFCRQQARHGNPRQPDEGPAAYAARLRTRPASAEQHAAADQFLLLYGTLKYAAPDPESRTASLATLTTLLPLCR</sequence>
<dbReference type="OrthoDB" id="9804872at2"/>
<dbReference type="PANTHER" id="PTHR42736:SF1">
    <property type="entry name" value="PROTEIN-GLUTAMINE GAMMA-GLUTAMYLTRANSFERASE"/>
    <property type="match status" value="1"/>
</dbReference>
<dbReference type="Pfam" id="PF01841">
    <property type="entry name" value="Transglut_core"/>
    <property type="match status" value="1"/>
</dbReference>
<keyword evidence="3" id="KW-0012">Acyltransferase</keyword>
<dbReference type="InterPro" id="IPR052901">
    <property type="entry name" value="Bact_TGase-like"/>
</dbReference>
<keyword evidence="1" id="KW-1133">Transmembrane helix</keyword>
<protein>
    <submittedName>
        <fullName evidence="3">Protein-glutamine gamma-glutamyltransferase</fullName>
        <ecNumber evidence="3">2.3.2.13</ecNumber>
    </submittedName>
</protein>
<feature type="transmembrane region" description="Helical" evidence="1">
    <location>
        <begin position="65"/>
        <end position="83"/>
    </location>
</feature>
<dbReference type="InterPro" id="IPR038765">
    <property type="entry name" value="Papain-like_cys_pep_sf"/>
</dbReference>
<evidence type="ECO:0000256" key="1">
    <source>
        <dbReference type="SAM" id="Phobius"/>
    </source>
</evidence>
<keyword evidence="1" id="KW-0472">Membrane</keyword>
<dbReference type="SUPFAM" id="SSF54001">
    <property type="entry name" value="Cysteine proteinases"/>
    <property type="match status" value="1"/>
</dbReference>
<name>A0A1E7WIC7_9BURK</name>
<reference evidence="4" key="1">
    <citation type="journal article" date="2016" name="Front. Microbiol.">
        <title>Molecular Keys to the Janthinobacterium and Duganella spp. Interaction with the Plant Pathogen Fusarium graminearum.</title>
        <authorList>
            <person name="Haack F.S."/>
            <person name="Poehlein A."/>
            <person name="Kroger C."/>
            <person name="Voigt C.A."/>
            <person name="Piepenbring M."/>
            <person name="Bode H.B."/>
            <person name="Daniel R."/>
            <person name="Schafer W."/>
            <person name="Streit W.R."/>
        </authorList>
    </citation>
    <scope>NUCLEOTIDE SEQUENCE [LARGE SCALE GENOMIC DNA]</scope>
    <source>
        <strain evidence="4">T54</strain>
    </source>
</reference>
<dbReference type="InterPro" id="IPR021878">
    <property type="entry name" value="TgpA_N"/>
</dbReference>
<gene>
    <name evidence="3" type="primary">tgpA_2</name>
    <name evidence="3" type="ORF">DUPY_31990</name>
</gene>
<dbReference type="Proteomes" id="UP000175989">
    <property type="component" value="Unassembled WGS sequence"/>
</dbReference>
<dbReference type="GO" id="GO:0003810">
    <property type="term" value="F:protein-glutamine gamma-glutamyltransferase activity"/>
    <property type="evidence" value="ECO:0007669"/>
    <property type="project" value="UniProtKB-EC"/>
</dbReference>
<dbReference type="Pfam" id="PF11992">
    <property type="entry name" value="TgpA_N"/>
    <property type="match status" value="1"/>
</dbReference>
<dbReference type="EC" id="2.3.2.13" evidence="3"/>
<evidence type="ECO:0000313" key="4">
    <source>
        <dbReference type="Proteomes" id="UP000175989"/>
    </source>
</evidence>
<keyword evidence="1" id="KW-0812">Transmembrane</keyword>
<dbReference type="EMBL" id="LROM01000092">
    <property type="protein sequence ID" value="OEZ98254.1"/>
    <property type="molecule type" value="Genomic_DNA"/>
</dbReference>
<dbReference type="Gene3D" id="3.10.620.30">
    <property type="match status" value="1"/>
</dbReference>
<evidence type="ECO:0000313" key="3">
    <source>
        <dbReference type="EMBL" id="OEZ98254.1"/>
    </source>
</evidence>
<keyword evidence="4" id="KW-1185">Reference proteome</keyword>
<feature type="transmembrane region" description="Helical" evidence="1">
    <location>
        <begin position="559"/>
        <end position="578"/>
    </location>
</feature>
<dbReference type="PATRIC" id="fig|762836.4.peg.3292"/>
<dbReference type="InterPro" id="IPR002931">
    <property type="entry name" value="Transglutaminase-like"/>
</dbReference>
<keyword evidence="3" id="KW-0808">Transferase</keyword>
<organism evidence="3 4">
    <name type="scientific">Duganella phyllosphaerae</name>
    <dbReference type="NCBI Taxonomy" id="762836"/>
    <lineage>
        <taxon>Bacteria</taxon>
        <taxon>Pseudomonadati</taxon>
        <taxon>Pseudomonadota</taxon>
        <taxon>Betaproteobacteria</taxon>
        <taxon>Burkholderiales</taxon>
        <taxon>Oxalobacteraceae</taxon>
        <taxon>Telluria group</taxon>
        <taxon>Duganella</taxon>
    </lineage>
</organism>
<comment type="caution">
    <text evidence="3">The sequence shown here is derived from an EMBL/GenBank/DDBJ whole genome shotgun (WGS) entry which is preliminary data.</text>
</comment>
<evidence type="ECO:0000259" key="2">
    <source>
        <dbReference type="SMART" id="SM00460"/>
    </source>
</evidence>
<accession>A0A1E7WIC7</accession>
<feature type="transmembrane region" description="Helical" evidence="1">
    <location>
        <begin position="169"/>
        <end position="188"/>
    </location>
</feature>
<feature type="transmembrane region" description="Helical" evidence="1">
    <location>
        <begin position="20"/>
        <end position="35"/>
    </location>
</feature>
<feature type="domain" description="Transglutaminase-like" evidence="2">
    <location>
        <begin position="416"/>
        <end position="487"/>
    </location>
</feature>
<proteinExistence type="predicted"/>